<sequence length="74" mass="8631">KSVLFKMHNELIYNQNTDPQLIAVLAQLKETISDIKEDGVEAYIVENAENGRKLQKMIKQFEKIENKNARRTKL</sequence>
<dbReference type="AlphaFoldDB" id="A0AAP3ANJ6"/>
<gene>
    <name evidence="1" type="ORF">OKE68_11965</name>
</gene>
<evidence type="ECO:0000313" key="2">
    <source>
        <dbReference type="Proteomes" id="UP001207440"/>
    </source>
</evidence>
<comment type="caution">
    <text evidence="1">The sequence shown here is derived from an EMBL/GenBank/DDBJ whole genome shotgun (WGS) entry which is preliminary data.</text>
</comment>
<evidence type="ECO:0000313" key="1">
    <source>
        <dbReference type="EMBL" id="MCW0525016.1"/>
    </source>
</evidence>
<accession>A0AAP3ANJ6</accession>
<feature type="non-terminal residue" evidence="1">
    <location>
        <position position="1"/>
    </location>
</feature>
<dbReference type="EMBL" id="JAOZYT010000173">
    <property type="protein sequence ID" value="MCW0525016.1"/>
    <property type="molecule type" value="Genomic_DNA"/>
</dbReference>
<name>A0AAP3ANJ6_RIEAN</name>
<dbReference type="Proteomes" id="UP001207440">
    <property type="component" value="Unassembled WGS sequence"/>
</dbReference>
<organism evidence="1 2">
    <name type="scientific">Riemerella anatipestifer</name>
    <name type="common">Moraxella anatipestifer</name>
    <dbReference type="NCBI Taxonomy" id="34085"/>
    <lineage>
        <taxon>Bacteria</taxon>
        <taxon>Pseudomonadati</taxon>
        <taxon>Bacteroidota</taxon>
        <taxon>Flavobacteriia</taxon>
        <taxon>Flavobacteriales</taxon>
        <taxon>Weeksellaceae</taxon>
        <taxon>Riemerella</taxon>
    </lineage>
</organism>
<proteinExistence type="predicted"/>
<protein>
    <submittedName>
        <fullName evidence="1">Uncharacterized protein</fullName>
    </submittedName>
</protein>
<dbReference type="RefSeq" id="WP_264308872.1">
    <property type="nucleotide sequence ID" value="NZ_JAOZYH010000176.1"/>
</dbReference>
<reference evidence="1" key="1">
    <citation type="submission" date="2022-10" db="EMBL/GenBank/DDBJ databases">
        <title>Sifting through the core-genome to identify putative cross-protective antigens against Riemerella anatipestifer.</title>
        <authorList>
            <person name="Zheng X."/>
            <person name="Zhang W."/>
        </authorList>
    </citation>
    <scope>NUCLEOTIDE SEQUENCE</scope>
    <source>
        <strain evidence="1">ZWRA178</strain>
    </source>
</reference>